<sequence>MGGRETAHRRCCHIRQSQVETWRVTDVVHVPGNDQVFVKRPARASAILEIEPPPPPPPLRPFKAVMTGVNRRPAAEVGDGPVESEEAADA</sequence>
<gene>
    <name evidence="2" type="ORF">F2P81_020601</name>
</gene>
<reference evidence="2 3" key="1">
    <citation type="submission" date="2019-06" db="EMBL/GenBank/DDBJ databases">
        <title>Draft genomes of female and male turbot (Scophthalmus maximus).</title>
        <authorList>
            <person name="Xu H."/>
            <person name="Xu X.-W."/>
            <person name="Shao C."/>
            <person name="Chen S."/>
        </authorList>
    </citation>
    <scope>NUCLEOTIDE SEQUENCE [LARGE SCALE GENOMIC DNA]</scope>
    <source>
        <strain evidence="2">Ysfricsl-2016a</strain>
        <tissue evidence="2">Blood</tissue>
    </source>
</reference>
<evidence type="ECO:0000256" key="1">
    <source>
        <dbReference type="SAM" id="MobiDB-lite"/>
    </source>
</evidence>
<dbReference type="Proteomes" id="UP000438429">
    <property type="component" value="Unassembled WGS sequence"/>
</dbReference>
<organism evidence="2 3">
    <name type="scientific">Scophthalmus maximus</name>
    <name type="common">Turbot</name>
    <name type="synonym">Psetta maxima</name>
    <dbReference type="NCBI Taxonomy" id="52904"/>
    <lineage>
        <taxon>Eukaryota</taxon>
        <taxon>Metazoa</taxon>
        <taxon>Chordata</taxon>
        <taxon>Craniata</taxon>
        <taxon>Vertebrata</taxon>
        <taxon>Euteleostomi</taxon>
        <taxon>Actinopterygii</taxon>
        <taxon>Neopterygii</taxon>
        <taxon>Teleostei</taxon>
        <taxon>Neoteleostei</taxon>
        <taxon>Acanthomorphata</taxon>
        <taxon>Carangaria</taxon>
        <taxon>Pleuronectiformes</taxon>
        <taxon>Pleuronectoidei</taxon>
        <taxon>Scophthalmidae</taxon>
        <taxon>Scophthalmus</taxon>
    </lineage>
</organism>
<evidence type="ECO:0000313" key="2">
    <source>
        <dbReference type="EMBL" id="KAF0027860.1"/>
    </source>
</evidence>
<proteinExistence type="predicted"/>
<accession>A0A6A4S8G2</accession>
<protein>
    <submittedName>
        <fullName evidence="2">Uncharacterized protein</fullName>
    </submittedName>
</protein>
<evidence type="ECO:0000313" key="3">
    <source>
        <dbReference type="Proteomes" id="UP000438429"/>
    </source>
</evidence>
<feature type="region of interest" description="Disordered" evidence="1">
    <location>
        <begin position="71"/>
        <end position="90"/>
    </location>
</feature>
<dbReference type="EMBL" id="VEVO01000018">
    <property type="protein sequence ID" value="KAF0027860.1"/>
    <property type="molecule type" value="Genomic_DNA"/>
</dbReference>
<name>A0A6A4S8G2_SCOMX</name>
<dbReference type="AlphaFoldDB" id="A0A6A4S8G2"/>
<comment type="caution">
    <text evidence="2">The sequence shown here is derived from an EMBL/GenBank/DDBJ whole genome shotgun (WGS) entry which is preliminary data.</text>
</comment>